<protein>
    <submittedName>
        <fullName evidence="14">Cytochrome ubiquinol oxidase subunit I</fullName>
    </submittedName>
</protein>
<comment type="similarity">
    <text evidence="2 12">Belongs to the cytochrome ubiquinol oxidase subunit 1 family.</text>
</comment>
<keyword evidence="8 12" id="KW-0249">Electron transport</keyword>
<accession>A0A2U2J0K5</accession>
<dbReference type="GO" id="GO:0070069">
    <property type="term" value="C:cytochrome complex"/>
    <property type="evidence" value="ECO:0007669"/>
    <property type="project" value="UniProtKB-UniRule"/>
</dbReference>
<feature type="transmembrane region" description="Helical" evidence="12">
    <location>
        <begin position="323"/>
        <end position="348"/>
    </location>
</feature>
<dbReference type="GO" id="GO:0020037">
    <property type="term" value="F:heme binding"/>
    <property type="evidence" value="ECO:0007669"/>
    <property type="project" value="TreeGrafter"/>
</dbReference>
<feature type="transmembrane region" description="Helical" evidence="12">
    <location>
        <begin position="187"/>
        <end position="211"/>
    </location>
</feature>
<dbReference type="OrthoDB" id="9807042at2"/>
<dbReference type="InterPro" id="IPR002585">
    <property type="entry name" value="Cyt-d_ubiquinol_oxidase_su_1"/>
</dbReference>
<feature type="transmembrane region" description="Helical" evidence="12">
    <location>
        <begin position="128"/>
        <end position="148"/>
    </location>
</feature>
<evidence type="ECO:0000256" key="9">
    <source>
        <dbReference type="ARBA" id="ARBA00022989"/>
    </source>
</evidence>
<evidence type="ECO:0000313" key="15">
    <source>
        <dbReference type="Proteomes" id="UP000245916"/>
    </source>
</evidence>
<comment type="subcellular location">
    <subcellularLocation>
        <location evidence="12">Cell inner membrane</location>
    </subcellularLocation>
    <subcellularLocation>
        <location evidence="1">Cell membrane</location>
        <topology evidence="1">Multi-pass membrane protein</topology>
    </subcellularLocation>
</comment>
<evidence type="ECO:0000256" key="13">
    <source>
        <dbReference type="SAM" id="MobiDB-lite"/>
    </source>
</evidence>
<evidence type="ECO:0000256" key="4">
    <source>
        <dbReference type="ARBA" id="ARBA00022475"/>
    </source>
</evidence>
<evidence type="ECO:0000256" key="11">
    <source>
        <dbReference type="ARBA" id="ARBA00023136"/>
    </source>
</evidence>
<dbReference type="PANTHER" id="PTHR30365:SF14">
    <property type="entry name" value="CYTOCHROME BD MENAQUINOL OXIDASE SUBUNIT I-RELATED"/>
    <property type="match status" value="1"/>
</dbReference>
<dbReference type="EMBL" id="QFFF01000001">
    <property type="protein sequence ID" value="PWG01863.1"/>
    <property type="molecule type" value="Genomic_DNA"/>
</dbReference>
<dbReference type="GO" id="GO:0046872">
    <property type="term" value="F:metal ion binding"/>
    <property type="evidence" value="ECO:0007669"/>
    <property type="project" value="UniProtKB-UniRule"/>
</dbReference>
<dbReference type="Proteomes" id="UP000245916">
    <property type="component" value="Unassembled WGS sequence"/>
</dbReference>
<evidence type="ECO:0000256" key="8">
    <source>
        <dbReference type="ARBA" id="ARBA00022982"/>
    </source>
</evidence>
<feature type="compositionally biased region" description="Basic and acidic residues" evidence="13">
    <location>
        <begin position="470"/>
        <end position="479"/>
    </location>
</feature>
<feature type="transmembrane region" description="Helical" evidence="12">
    <location>
        <begin position="15"/>
        <end position="36"/>
    </location>
</feature>
<dbReference type="RefSeq" id="WP_109270002.1">
    <property type="nucleotide sequence ID" value="NZ_QFFF01000001.1"/>
</dbReference>
<evidence type="ECO:0000256" key="3">
    <source>
        <dbReference type="ARBA" id="ARBA00022448"/>
    </source>
</evidence>
<dbReference type="GO" id="GO:0009055">
    <property type="term" value="F:electron transfer activity"/>
    <property type="evidence" value="ECO:0007669"/>
    <property type="project" value="UniProtKB-UniRule"/>
</dbReference>
<organism evidence="14 15">
    <name type="scientific">Allosphingosinicella humi</name>
    <dbReference type="NCBI Taxonomy" id="2068657"/>
    <lineage>
        <taxon>Bacteria</taxon>
        <taxon>Pseudomonadati</taxon>
        <taxon>Pseudomonadota</taxon>
        <taxon>Alphaproteobacteria</taxon>
        <taxon>Sphingomonadales</taxon>
        <taxon>Sphingomonadaceae</taxon>
        <taxon>Allosphingosinicella</taxon>
    </lineage>
</organism>
<dbReference type="AlphaFoldDB" id="A0A2U2J0K5"/>
<keyword evidence="11 12" id="KW-0472">Membrane</keyword>
<keyword evidence="4 12" id="KW-1003">Cell membrane</keyword>
<evidence type="ECO:0000256" key="7">
    <source>
        <dbReference type="ARBA" id="ARBA00022723"/>
    </source>
</evidence>
<feature type="transmembrane region" description="Helical" evidence="12">
    <location>
        <begin position="57"/>
        <end position="78"/>
    </location>
</feature>
<keyword evidence="3 12" id="KW-0813">Transport</keyword>
<feature type="transmembrane region" description="Helical" evidence="12">
    <location>
        <begin position="360"/>
        <end position="380"/>
    </location>
</feature>
<dbReference type="Pfam" id="PF01654">
    <property type="entry name" value="Cyt_bd_oxida_I"/>
    <property type="match status" value="1"/>
</dbReference>
<evidence type="ECO:0000256" key="5">
    <source>
        <dbReference type="ARBA" id="ARBA00022617"/>
    </source>
</evidence>
<keyword evidence="10 12" id="KW-0408">Iron</keyword>
<proteinExistence type="inferred from homology"/>
<keyword evidence="6 12" id="KW-0812">Transmembrane</keyword>
<dbReference type="GO" id="GO:0019646">
    <property type="term" value="P:aerobic electron transport chain"/>
    <property type="evidence" value="ECO:0007669"/>
    <property type="project" value="InterPro"/>
</dbReference>
<feature type="transmembrane region" description="Helical" evidence="12">
    <location>
        <begin position="408"/>
        <end position="432"/>
    </location>
</feature>
<dbReference type="GO" id="GO:0005886">
    <property type="term" value="C:plasma membrane"/>
    <property type="evidence" value="ECO:0007669"/>
    <property type="project" value="UniProtKB-SubCell"/>
</dbReference>
<evidence type="ECO:0000256" key="1">
    <source>
        <dbReference type="ARBA" id="ARBA00004651"/>
    </source>
</evidence>
<evidence type="ECO:0000256" key="10">
    <source>
        <dbReference type="ARBA" id="ARBA00023004"/>
    </source>
</evidence>
<keyword evidence="9 12" id="KW-1133">Transmembrane helix</keyword>
<dbReference type="PIRSF" id="PIRSF006446">
    <property type="entry name" value="Cyt_quinol_oxidase_1"/>
    <property type="match status" value="1"/>
</dbReference>
<feature type="transmembrane region" description="Helical" evidence="12">
    <location>
        <begin position="223"/>
        <end position="240"/>
    </location>
</feature>
<dbReference type="PANTHER" id="PTHR30365">
    <property type="entry name" value="CYTOCHROME D UBIQUINOL OXIDASE"/>
    <property type="match status" value="1"/>
</dbReference>
<evidence type="ECO:0000256" key="6">
    <source>
        <dbReference type="ARBA" id="ARBA00022692"/>
    </source>
</evidence>
<dbReference type="GO" id="GO:0016682">
    <property type="term" value="F:oxidoreductase activity, acting on diphenols and related substances as donors, oxygen as acceptor"/>
    <property type="evidence" value="ECO:0007669"/>
    <property type="project" value="TreeGrafter"/>
</dbReference>
<reference evidence="14 15" key="1">
    <citation type="submission" date="2018-05" db="EMBL/GenBank/DDBJ databases">
        <title>Genome of Sphingosinicella humi QZX222.</title>
        <authorList>
            <person name="Qiao Z."/>
            <person name="Wang G."/>
        </authorList>
    </citation>
    <scope>NUCLEOTIDE SEQUENCE [LARGE SCALE GENOMIC DNA]</scope>
    <source>
        <strain evidence="14 15">QZX222</strain>
    </source>
</reference>
<keyword evidence="7 12" id="KW-0479">Metal-binding</keyword>
<feature type="transmembrane region" description="Helical" evidence="12">
    <location>
        <begin position="98"/>
        <end position="121"/>
    </location>
</feature>
<gene>
    <name evidence="14" type="ORF">DF286_02465</name>
</gene>
<evidence type="ECO:0000256" key="2">
    <source>
        <dbReference type="ARBA" id="ARBA00009819"/>
    </source>
</evidence>
<comment type="caution">
    <text evidence="14">The sequence shown here is derived from an EMBL/GenBank/DDBJ whole genome shotgun (WGS) entry which is preliminary data.</text>
</comment>
<name>A0A2U2J0K5_9SPHN</name>
<keyword evidence="5 12" id="KW-0349">Heme</keyword>
<evidence type="ECO:0000313" key="14">
    <source>
        <dbReference type="EMBL" id="PWG01863.1"/>
    </source>
</evidence>
<sequence>MTDAETALLLARIQFAFTISFHFIFPAFSIGLASYLAVLEGLWLRTGDSVYLNLFRYWMKIFAIAFAMGVVSGIVMSYQFGTNWSVFSDKAGPVIGPLMAYEVLTAFFLEAGFLGVMLFGMSRVGKGLHYFATLMVAVGTLLSAFWILSANSWMQTPTGWAMNDVGQFVPAGSWIDIIFNPSFPYRLVHTVIAAFLTTALVVGGVGAWHLLKGRDLPGVRKMFSMAMWMAAVVAPIQIVVGDFHGLNTLEHQPQKVMAMEGHFESYPNGAPLILFGIPDSQAETVHASVEVPYLSSLILHHGLYEPVEGLKTVPRDERPPVGIVFWSFRVMVALGFLMLGLGLWSLLARARRRLYDWRRLHRFALIMGPAGFVAVIAGWVTTEVGRQPYVIYNLLRTEDAVSPLASPAVSASLIAFVIVYFTVFAAGTVYILKLMAHPPHPAEPEPAEAPIRTAGITPAASVEHGGANPRPDRSEEAER</sequence>
<feature type="region of interest" description="Disordered" evidence="13">
    <location>
        <begin position="441"/>
        <end position="479"/>
    </location>
</feature>
<evidence type="ECO:0000256" key="12">
    <source>
        <dbReference type="PIRNR" id="PIRNR006446"/>
    </source>
</evidence>
<keyword evidence="15" id="KW-1185">Reference proteome</keyword>